<proteinExistence type="predicted"/>
<evidence type="ECO:0000313" key="2">
    <source>
        <dbReference type="Proteomes" id="UP001346149"/>
    </source>
</evidence>
<keyword evidence="2" id="KW-1185">Reference proteome</keyword>
<evidence type="ECO:0000313" key="1">
    <source>
        <dbReference type="EMBL" id="KAK4802720.1"/>
    </source>
</evidence>
<dbReference type="AlphaFoldDB" id="A0AAN7MV78"/>
<name>A0AAN7MV78_TRANT</name>
<gene>
    <name evidence="1" type="ORF">SAY86_000923</name>
</gene>
<reference evidence="1 2" key="1">
    <citation type="journal article" date="2023" name="Hortic Res">
        <title>Pangenome of water caltrop reveals structural variations and asymmetric subgenome divergence after allopolyploidization.</title>
        <authorList>
            <person name="Zhang X."/>
            <person name="Chen Y."/>
            <person name="Wang L."/>
            <person name="Yuan Y."/>
            <person name="Fang M."/>
            <person name="Shi L."/>
            <person name="Lu R."/>
            <person name="Comes H.P."/>
            <person name="Ma Y."/>
            <person name="Chen Y."/>
            <person name="Huang G."/>
            <person name="Zhou Y."/>
            <person name="Zheng Z."/>
            <person name="Qiu Y."/>
        </authorList>
    </citation>
    <scope>NUCLEOTIDE SEQUENCE [LARGE SCALE GENOMIC DNA]</scope>
    <source>
        <strain evidence="1">F231</strain>
    </source>
</reference>
<sequence length="307" mass="34911">MVLIISVKSASEVGWFSEKEKQDLFTLFDYIRSFFYNPRDIRSGTNDSLSAFSTIFSRSIILCSLINKGIYSLHFLLWVCFCRFYPHMRMGNIIASVEVKPGYGTFLKDFLILKDMGHSPEERIRLLVARTDDMNTSACITSPIQVKSGSKLTFWVIQGHYIIALALMRVTSPINSIGLEDYVSPTIITVQDSDSDLIEGPSRISLICPIGWFNSIQLVHRQHPLSFIGFRNQHLQRALNNNRPPPTGHHLTTPSPRYSLRCDQSPHVQTQMASAALLLRFHIPFVSKQIHPIRSMFLNISEPPSLQ</sequence>
<accession>A0AAN7MV78</accession>
<comment type="caution">
    <text evidence="1">The sequence shown here is derived from an EMBL/GenBank/DDBJ whole genome shotgun (WGS) entry which is preliminary data.</text>
</comment>
<dbReference type="EMBL" id="JAXQNO010000002">
    <property type="protein sequence ID" value="KAK4802720.1"/>
    <property type="molecule type" value="Genomic_DNA"/>
</dbReference>
<organism evidence="1 2">
    <name type="scientific">Trapa natans</name>
    <name type="common">Water chestnut</name>
    <dbReference type="NCBI Taxonomy" id="22666"/>
    <lineage>
        <taxon>Eukaryota</taxon>
        <taxon>Viridiplantae</taxon>
        <taxon>Streptophyta</taxon>
        <taxon>Embryophyta</taxon>
        <taxon>Tracheophyta</taxon>
        <taxon>Spermatophyta</taxon>
        <taxon>Magnoliopsida</taxon>
        <taxon>eudicotyledons</taxon>
        <taxon>Gunneridae</taxon>
        <taxon>Pentapetalae</taxon>
        <taxon>rosids</taxon>
        <taxon>malvids</taxon>
        <taxon>Myrtales</taxon>
        <taxon>Lythraceae</taxon>
        <taxon>Trapa</taxon>
    </lineage>
</organism>
<protein>
    <submittedName>
        <fullName evidence="1">Uncharacterized protein</fullName>
    </submittedName>
</protein>
<dbReference type="Proteomes" id="UP001346149">
    <property type="component" value="Unassembled WGS sequence"/>
</dbReference>